<reference evidence="1 2" key="2">
    <citation type="journal article" date="2023" name="ChemBioChem">
        <title>Acyltransferase Domain Exchange between Two Independent Type I Polyketide Synthases in the Same Producer Strain of Macrolide Antibiotics.</title>
        <authorList>
            <person name="Kudo F."/>
            <person name="Kishikawa K."/>
            <person name="Tsuboi K."/>
            <person name="Kido T."/>
            <person name="Usui T."/>
            <person name="Hashimoto J."/>
            <person name="Shin-Ya K."/>
            <person name="Miyanaga A."/>
            <person name="Eguchi T."/>
        </authorList>
    </citation>
    <scope>NUCLEOTIDE SEQUENCE [LARGE SCALE GENOMIC DNA]</scope>
    <source>
        <strain evidence="1 2">A-8890</strain>
    </source>
</reference>
<name>A0ABM7F5F9_9ACTN</name>
<protein>
    <submittedName>
        <fullName evidence="1">Uncharacterized protein</fullName>
    </submittedName>
</protein>
<dbReference type="Proteomes" id="UP001321542">
    <property type="component" value="Chromosome"/>
</dbReference>
<gene>
    <name evidence="1" type="ORF">SGFS_022000</name>
</gene>
<organism evidence="1 2">
    <name type="scientific">Streptomyces graminofaciens</name>
    <dbReference type="NCBI Taxonomy" id="68212"/>
    <lineage>
        <taxon>Bacteria</taxon>
        <taxon>Bacillati</taxon>
        <taxon>Actinomycetota</taxon>
        <taxon>Actinomycetes</taxon>
        <taxon>Kitasatosporales</taxon>
        <taxon>Streptomycetaceae</taxon>
        <taxon>Streptomyces</taxon>
    </lineage>
</organism>
<accession>A0ABM7F5F9</accession>
<sequence>MTNAAPQQRRRMTPVRKAEIYEVVLGLLKDVGYEALTVEVRMDEAREMNLLQNGVP</sequence>
<evidence type="ECO:0000313" key="2">
    <source>
        <dbReference type="Proteomes" id="UP001321542"/>
    </source>
</evidence>
<dbReference type="EMBL" id="AP018448">
    <property type="protein sequence ID" value="BBC30906.1"/>
    <property type="molecule type" value="Genomic_DNA"/>
</dbReference>
<reference evidence="1 2" key="1">
    <citation type="journal article" date="2010" name="ChemBioChem">
        <title>Cloning and characterization of the biosynthetic gene cluster of 16-membered macrolide antibiotic FD-891: involvement of a dual functional cytochrome P450 monooxygenase catalyzing epoxidation and hydroxylation.</title>
        <authorList>
            <person name="Kudo F."/>
            <person name="Motegi A."/>
            <person name="Mizoue K."/>
            <person name="Eguchi T."/>
        </authorList>
    </citation>
    <scope>NUCLEOTIDE SEQUENCE [LARGE SCALE GENOMIC DNA]</scope>
    <source>
        <strain evidence="1 2">A-8890</strain>
    </source>
</reference>
<keyword evidence="2" id="KW-1185">Reference proteome</keyword>
<evidence type="ECO:0000313" key="1">
    <source>
        <dbReference type="EMBL" id="BBC30906.1"/>
    </source>
</evidence>
<proteinExistence type="predicted"/>